<gene>
    <name evidence="2" type="ORF">SAMN05216361_0454</name>
</gene>
<protein>
    <recommendedName>
        <fullName evidence="4">Tetratricopeptide repeat-containing protein</fullName>
    </recommendedName>
</protein>
<dbReference type="RefSeq" id="WP_073317171.1">
    <property type="nucleotide sequence ID" value="NZ_FQWD01000001.1"/>
</dbReference>
<feature type="chain" id="PRO_5013019504" description="Tetratricopeptide repeat-containing protein" evidence="1">
    <location>
        <begin position="29"/>
        <end position="244"/>
    </location>
</feature>
<dbReference type="Proteomes" id="UP000184520">
    <property type="component" value="Unassembled WGS sequence"/>
</dbReference>
<evidence type="ECO:0000313" key="2">
    <source>
        <dbReference type="EMBL" id="SHF80369.1"/>
    </source>
</evidence>
<dbReference type="Gene3D" id="1.25.40.10">
    <property type="entry name" value="Tetratricopeptide repeat domain"/>
    <property type="match status" value="1"/>
</dbReference>
<sequence>MRSQRVKTRHYLIGLMAVGTLCSGPLFAAVQDDPQTNNNDEDIENITVTARAGDAAMQAFNAGNFELAEIKFKENERCALRVERNRQAFIEGVRESQISQEVNGGGVNTGSSMTDSNAARVEGNSSMNAIAAKTQKAEDKVRENTCENRAFQIYMAGMSQLQLGRAEDAEASFERAVALSQIQYDAHYRLALMKLLRQDKSGAEGHLEAINSILKRCYNCDAREEIVRISDFLQKAVDGKIKLN</sequence>
<dbReference type="InterPro" id="IPR011990">
    <property type="entry name" value="TPR-like_helical_dom_sf"/>
</dbReference>
<name>A0A1M5EMA8_9ALTE</name>
<keyword evidence="1" id="KW-0732">Signal</keyword>
<feature type="signal peptide" evidence="1">
    <location>
        <begin position="1"/>
        <end position="28"/>
    </location>
</feature>
<evidence type="ECO:0000313" key="3">
    <source>
        <dbReference type="Proteomes" id="UP000184520"/>
    </source>
</evidence>
<reference evidence="3" key="1">
    <citation type="submission" date="2016-11" db="EMBL/GenBank/DDBJ databases">
        <authorList>
            <person name="Varghese N."/>
            <person name="Submissions S."/>
        </authorList>
    </citation>
    <scope>NUCLEOTIDE SEQUENCE [LARGE SCALE GENOMIC DNA]</scope>
    <source>
        <strain evidence="3">CGMCC 1.8995</strain>
    </source>
</reference>
<evidence type="ECO:0008006" key="4">
    <source>
        <dbReference type="Google" id="ProtNLM"/>
    </source>
</evidence>
<dbReference type="STRING" id="634436.SAMN05216361_0454"/>
<organism evidence="2 3">
    <name type="scientific">Marisediminitalea aggregata</name>
    <dbReference type="NCBI Taxonomy" id="634436"/>
    <lineage>
        <taxon>Bacteria</taxon>
        <taxon>Pseudomonadati</taxon>
        <taxon>Pseudomonadota</taxon>
        <taxon>Gammaproteobacteria</taxon>
        <taxon>Alteromonadales</taxon>
        <taxon>Alteromonadaceae</taxon>
        <taxon>Marisediminitalea</taxon>
    </lineage>
</organism>
<accession>A0A1M5EMA8</accession>
<dbReference type="OrthoDB" id="9814042at2"/>
<dbReference type="EMBL" id="FQWD01000001">
    <property type="protein sequence ID" value="SHF80369.1"/>
    <property type="molecule type" value="Genomic_DNA"/>
</dbReference>
<dbReference type="AlphaFoldDB" id="A0A1M5EMA8"/>
<evidence type="ECO:0000256" key="1">
    <source>
        <dbReference type="SAM" id="SignalP"/>
    </source>
</evidence>
<proteinExistence type="predicted"/>
<dbReference type="SUPFAM" id="SSF48452">
    <property type="entry name" value="TPR-like"/>
    <property type="match status" value="1"/>
</dbReference>
<keyword evidence="3" id="KW-1185">Reference proteome</keyword>